<protein>
    <submittedName>
        <fullName evidence="1">Uncharacterized protein</fullName>
    </submittedName>
</protein>
<gene>
    <name evidence="1" type="ORF">ROSINTL182_08931</name>
</gene>
<sequence length="95" mass="11241">MEGSGQMNTQKTTGYPSIDKLWMKYYSEEALYGEIPKCTMYEYIFDHNKSHLDGIALRYFTKKLHTKNFLKISVKQQMRSGHRESEKGMLLRLCH</sequence>
<comment type="caution">
    <text evidence="1">The sequence shown here is derived from an EMBL/GenBank/DDBJ whole genome shotgun (WGS) entry which is preliminary data.</text>
</comment>
<dbReference type="Proteomes" id="UP000004828">
    <property type="component" value="Unassembled WGS sequence"/>
</dbReference>
<reference evidence="1 2" key="1">
    <citation type="submission" date="2009-08" db="EMBL/GenBank/DDBJ databases">
        <authorList>
            <person name="Weinstock G."/>
            <person name="Sodergren E."/>
            <person name="Clifton S."/>
            <person name="Fulton L."/>
            <person name="Fulton B."/>
            <person name="Courtney L."/>
            <person name="Fronick C."/>
            <person name="Harrison M."/>
            <person name="Strong C."/>
            <person name="Farmer C."/>
            <person name="Delahaunty K."/>
            <person name="Markovic C."/>
            <person name="Hall O."/>
            <person name="Minx P."/>
            <person name="Tomlinson C."/>
            <person name="Mitreva M."/>
            <person name="Nelson J."/>
            <person name="Hou S."/>
            <person name="Wollam A."/>
            <person name="Pepin K.H."/>
            <person name="Johnson M."/>
            <person name="Bhonagiri V."/>
            <person name="Nash W.E."/>
            <person name="Warren W."/>
            <person name="Chinwalla A."/>
            <person name="Mardis E.R."/>
            <person name="Wilson R.K."/>
        </authorList>
    </citation>
    <scope>NUCLEOTIDE SEQUENCE [LARGE SCALE GENOMIC DNA]</scope>
    <source>
        <strain evidence="1 2">L1-82</strain>
    </source>
</reference>
<dbReference type="HOGENOM" id="CLU_2371019_0_0_9"/>
<dbReference type="AlphaFoldDB" id="C7GG69"/>
<dbReference type="EMBL" id="ABYJ02000231">
    <property type="protein sequence ID" value="EEU99207.1"/>
    <property type="molecule type" value="Genomic_DNA"/>
</dbReference>
<evidence type="ECO:0000313" key="1">
    <source>
        <dbReference type="EMBL" id="EEU99207.1"/>
    </source>
</evidence>
<name>C7GG69_9FIRM</name>
<accession>C7GG69</accession>
<evidence type="ECO:0000313" key="2">
    <source>
        <dbReference type="Proteomes" id="UP000004828"/>
    </source>
</evidence>
<organism evidence="1 2">
    <name type="scientific">Roseburia intestinalis L1-82</name>
    <dbReference type="NCBI Taxonomy" id="536231"/>
    <lineage>
        <taxon>Bacteria</taxon>
        <taxon>Bacillati</taxon>
        <taxon>Bacillota</taxon>
        <taxon>Clostridia</taxon>
        <taxon>Lachnospirales</taxon>
        <taxon>Lachnospiraceae</taxon>
        <taxon>Roseburia</taxon>
    </lineage>
</organism>
<proteinExistence type="predicted"/>